<comment type="similarity">
    <text evidence="2">Belongs to the beta type-B retroviral polymerase family. HERV class-II K(HML-2) pol subfamily.</text>
</comment>
<dbReference type="Pfam" id="PF17921">
    <property type="entry name" value="Integrase_H2C2"/>
    <property type="match status" value="1"/>
</dbReference>
<dbReference type="InterPro" id="IPR041373">
    <property type="entry name" value="RT_RNaseH"/>
</dbReference>
<dbReference type="GO" id="GO:0004523">
    <property type="term" value="F:RNA-DNA hybrid ribonuclease activity"/>
    <property type="evidence" value="ECO:0007669"/>
    <property type="project" value="UniProtKB-EC"/>
</dbReference>
<dbReference type="PROSITE" id="PS50013">
    <property type="entry name" value="CHROMO_2"/>
    <property type="match status" value="1"/>
</dbReference>
<comment type="subcellular location">
    <subcellularLocation>
        <location evidence="1">Nucleus</location>
    </subcellularLocation>
</comment>
<dbReference type="InterPro" id="IPR000477">
    <property type="entry name" value="RT_dom"/>
</dbReference>
<feature type="domain" description="Reverse transcriptase" evidence="21">
    <location>
        <begin position="219"/>
        <end position="398"/>
    </location>
</feature>
<dbReference type="SUPFAM" id="SSF54160">
    <property type="entry name" value="Chromo domain-like"/>
    <property type="match status" value="1"/>
</dbReference>
<evidence type="ECO:0000256" key="12">
    <source>
        <dbReference type="ARBA" id="ARBA00022801"/>
    </source>
</evidence>
<dbReference type="SUPFAM" id="SSF53098">
    <property type="entry name" value="Ribonuclease H-like"/>
    <property type="match status" value="1"/>
</dbReference>
<dbReference type="InterPro" id="IPR056924">
    <property type="entry name" value="SH3_Tf2-1"/>
</dbReference>
<evidence type="ECO:0000256" key="11">
    <source>
        <dbReference type="ARBA" id="ARBA00022759"/>
    </source>
</evidence>
<dbReference type="Ensembl" id="ENSHHUT00000078798.1">
    <property type="protein sequence ID" value="ENSHHUP00000076303.1"/>
    <property type="gene ID" value="ENSHHUG00000044671.1"/>
</dbReference>
<evidence type="ECO:0000256" key="3">
    <source>
        <dbReference type="ARBA" id="ARBA00012180"/>
    </source>
</evidence>
<dbReference type="CDD" id="cd01647">
    <property type="entry name" value="RT_LTR"/>
    <property type="match status" value="1"/>
</dbReference>
<dbReference type="Gene3D" id="3.30.420.10">
    <property type="entry name" value="Ribonuclease H-like superfamily/Ribonuclease H"/>
    <property type="match status" value="1"/>
</dbReference>
<dbReference type="GO" id="GO:0006310">
    <property type="term" value="P:DNA recombination"/>
    <property type="evidence" value="ECO:0007669"/>
    <property type="project" value="UniProtKB-KW"/>
</dbReference>
<dbReference type="EC" id="2.7.7.49" evidence="4"/>
<dbReference type="GO" id="GO:0015074">
    <property type="term" value="P:DNA integration"/>
    <property type="evidence" value="ECO:0007669"/>
    <property type="project" value="UniProtKB-KW"/>
</dbReference>
<evidence type="ECO:0000313" key="23">
    <source>
        <dbReference type="Ensembl" id="ENSHHUP00000076303.1"/>
    </source>
</evidence>
<keyword evidence="15" id="KW-0695">RNA-directed DNA polymerase</keyword>
<evidence type="ECO:0000256" key="5">
    <source>
        <dbReference type="ARBA" id="ARBA00022670"/>
    </source>
</evidence>
<keyword evidence="17" id="KW-0238">DNA-binding</keyword>
<dbReference type="PANTHER" id="PTHR37984">
    <property type="entry name" value="PROTEIN CBG26694"/>
    <property type="match status" value="1"/>
</dbReference>
<dbReference type="InterPro" id="IPR000953">
    <property type="entry name" value="Chromo/chromo_shadow_dom"/>
</dbReference>
<proteinExistence type="inferred from homology"/>
<dbReference type="SUPFAM" id="SSF56672">
    <property type="entry name" value="DNA/RNA polymerases"/>
    <property type="match status" value="1"/>
</dbReference>
<dbReference type="InterPro" id="IPR001584">
    <property type="entry name" value="Integrase_cat-core"/>
</dbReference>
<dbReference type="GO" id="GO:0003677">
    <property type="term" value="F:DNA binding"/>
    <property type="evidence" value="ECO:0007669"/>
    <property type="project" value="UniProtKB-KW"/>
</dbReference>
<keyword evidence="18" id="KW-0233">DNA recombination</keyword>
<protein>
    <recommendedName>
        <fullName evidence="19">Gypsy retrotransposon integrase-like protein 1</fullName>
        <ecNumber evidence="4">2.7.7.49</ecNumber>
        <ecNumber evidence="3">3.1.26.4</ecNumber>
    </recommendedName>
</protein>
<sequence>MGKIRAPPTNAVLAIPATLSWEGHQHRVQAMIDSGAAGDFLDLTLAKELKIPTQLLPQPQAVTALDGRPLEPGKVTEATQSLRLTIFQHQQEETFYLIDSPEYPIILGHPWLCRHNPQIDWPTGTILSWGPTCQLTCMLQSPSAPSTQFQESVDVSRVPSVYHRFKAVFSKSRATSLPPHRTYDCAIDLLPGCCPPRGRIFSLSSPEHSAMDTYIKESLAAGIICASTSPAGAGFFFVEKKDGGLRPCIDYRGLNKITVRNRYPLPLMATAFELLQGASIFTKLDLRNAYHLVRIRQGDEWKTAFNTPTGHYEYRVMPFGLTNAPAVFQALINDVLRDMLNLFVFVYLDDILIFSRSLKEHEGHVSRVLQRLLDNHLYVKPEKCEFHVSQTQFLGFIVTPGHLEMDPKKVKAVHSWPTPATVKEVQRFIGFSNFYRKFIKNFSSVVAPLTTLTKGGGTKIHWGPEAAGAFEDLKRRFTSAPILVIPDPERPFVVEVDASEVGVGAVLSQRGEDGRLHPCAFMSRRLSEAERNYHVGDRELLAVKLALEEWRHWLEGAQHPFQVLTDHKNLEYLQQAKRMNPRQARWSLFFNRFQFLLSYRPGTKNVKPDALSRAYSPEIQEKPLASIIPRSRIVAPLQWELERGVREALVHEPDPGGGPAGRLYVPLSVRARVLQWGHESPLTCHPGSARTLEFLQRRFWWPSIKKDVQVYVEACPVCNQGKSTRQRPQGLLHPLPVPRRPWSHLSLDFVTGLPPSQGNTVILVVVERVSKAARFIPLPKLPSAKETAELLMNHVFRIFGIPLDVVSDRGPQFSSQFWGAFCRLIGATASLSSGFHPESNGQTERINQDLETTLRCMAASNPTSWATYIIWAEYAHNTLQSSATGLSPFECQFGYTPPLFPEEEAQVGVPSAQRFVQRCRRTWKKARRTLLRTSQRYQSQANRRRRTAPSFRAGQRVWLATKNLPLRVESKKLSQKYIGPFRIARKVNPVSYRLVLPRSLRINPTFHVSLLKPVLSSPFAPPRRPPPPPRIIDGQPAYTVRRILDSRRVQNSLQYLVDWEGYGPEERSWVPAKDILDPGLIREFRTLRPGCSGRNVRSRS</sequence>
<reference evidence="24" key="1">
    <citation type="submission" date="2018-06" db="EMBL/GenBank/DDBJ databases">
        <title>Genome assembly of Danube salmon.</title>
        <authorList>
            <person name="Macqueen D.J."/>
            <person name="Gundappa M.K."/>
        </authorList>
    </citation>
    <scope>NUCLEOTIDE SEQUENCE [LARGE SCALE GENOMIC DNA]</scope>
</reference>
<keyword evidence="7" id="KW-0548">Nucleotidyltransferase</keyword>
<evidence type="ECO:0000256" key="2">
    <source>
        <dbReference type="ARBA" id="ARBA00010879"/>
    </source>
</evidence>
<keyword evidence="13" id="KW-0460">Magnesium</keyword>
<dbReference type="AlphaFoldDB" id="A0A4W5QRE3"/>
<dbReference type="GO" id="GO:0005634">
    <property type="term" value="C:nucleus"/>
    <property type="evidence" value="ECO:0007669"/>
    <property type="project" value="UniProtKB-SubCell"/>
</dbReference>
<evidence type="ECO:0000256" key="14">
    <source>
        <dbReference type="ARBA" id="ARBA00022908"/>
    </source>
</evidence>
<keyword evidence="5" id="KW-0645">Protease</keyword>
<evidence type="ECO:0000256" key="16">
    <source>
        <dbReference type="ARBA" id="ARBA00022932"/>
    </source>
</evidence>
<dbReference type="CDD" id="cd00303">
    <property type="entry name" value="retropepsin_like"/>
    <property type="match status" value="1"/>
</dbReference>
<keyword evidence="11" id="KW-0255">Endonuclease</keyword>
<dbReference type="InterPro" id="IPR043502">
    <property type="entry name" value="DNA/RNA_pol_sf"/>
</dbReference>
<dbReference type="FunFam" id="3.30.420.10:FF:000032">
    <property type="entry name" value="Retrovirus-related Pol polyprotein from transposon 297-like Protein"/>
    <property type="match status" value="1"/>
</dbReference>
<evidence type="ECO:0000256" key="15">
    <source>
        <dbReference type="ARBA" id="ARBA00022918"/>
    </source>
</evidence>
<organism evidence="23 24">
    <name type="scientific">Hucho hucho</name>
    <name type="common">huchen</name>
    <dbReference type="NCBI Taxonomy" id="62062"/>
    <lineage>
        <taxon>Eukaryota</taxon>
        <taxon>Metazoa</taxon>
        <taxon>Chordata</taxon>
        <taxon>Craniata</taxon>
        <taxon>Vertebrata</taxon>
        <taxon>Euteleostomi</taxon>
        <taxon>Actinopterygii</taxon>
        <taxon>Neopterygii</taxon>
        <taxon>Teleostei</taxon>
        <taxon>Protacanthopterygii</taxon>
        <taxon>Salmoniformes</taxon>
        <taxon>Salmonidae</taxon>
        <taxon>Salmoninae</taxon>
        <taxon>Hucho</taxon>
    </lineage>
</organism>
<evidence type="ECO:0000256" key="18">
    <source>
        <dbReference type="ARBA" id="ARBA00023172"/>
    </source>
</evidence>
<keyword evidence="10" id="KW-0064">Aspartyl protease</keyword>
<name>A0A4W5QRE3_9TELE</name>
<evidence type="ECO:0000256" key="8">
    <source>
        <dbReference type="ARBA" id="ARBA00022722"/>
    </source>
</evidence>
<dbReference type="InterPro" id="IPR012337">
    <property type="entry name" value="RNaseH-like_sf"/>
</dbReference>
<evidence type="ECO:0000259" key="20">
    <source>
        <dbReference type="PROSITE" id="PS50013"/>
    </source>
</evidence>
<evidence type="ECO:0000259" key="22">
    <source>
        <dbReference type="PROSITE" id="PS50994"/>
    </source>
</evidence>
<evidence type="ECO:0000256" key="17">
    <source>
        <dbReference type="ARBA" id="ARBA00023125"/>
    </source>
</evidence>
<feature type="domain" description="Integrase catalytic" evidence="22">
    <location>
        <begin position="737"/>
        <end position="896"/>
    </location>
</feature>
<dbReference type="GO" id="GO:0046872">
    <property type="term" value="F:metal ion binding"/>
    <property type="evidence" value="ECO:0007669"/>
    <property type="project" value="UniProtKB-KW"/>
</dbReference>
<evidence type="ECO:0000256" key="13">
    <source>
        <dbReference type="ARBA" id="ARBA00022842"/>
    </source>
</evidence>
<dbReference type="SMART" id="SM00298">
    <property type="entry name" value="CHROMO"/>
    <property type="match status" value="1"/>
</dbReference>
<evidence type="ECO:0000313" key="24">
    <source>
        <dbReference type="Proteomes" id="UP000314982"/>
    </source>
</evidence>
<feature type="domain" description="Chromo" evidence="20">
    <location>
        <begin position="1038"/>
        <end position="1084"/>
    </location>
</feature>
<keyword evidence="24" id="KW-1185">Reference proteome</keyword>
<keyword evidence="14" id="KW-0229">DNA integration</keyword>
<evidence type="ECO:0000256" key="7">
    <source>
        <dbReference type="ARBA" id="ARBA00022695"/>
    </source>
</evidence>
<evidence type="ECO:0000256" key="6">
    <source>
        <dbReference type="ARBA" id="ARBA00022679"/>
    </source>
</evidence>
<dbReference type="Gene3D" id="3.10.10.10">
    <property type="entry name" value="HIV Type 1 Reverse Transcriptase, subunit A, domain 1"/>
    <property type="match status" value="1"/>
</dbReference>
<dbReference type="Pfam" id="PF00385">
    <property type="entry name" value="Chromo"/>
    <property type="match status" value="1"/>
</dbReference>
<dbReference type="GO" id="GO:0003887">
    <property type="term" value="F:DNA-directed DNA polymerase activity"/>
    <property type="evidence" value="ECO:0007669"/>
    <property type="project" value="UniProtKB-KW"/>
</dbReference>
<dbReference type="Pfam" id="PF24626">
    <property type="entry name" value="SH3_Tf2-1"/>
    <property type="match status" value="1"/>
</dbReference>
<dbReference type="FunFam" id="1.10.340.70:FF:000001">
    <property type="entry name" value="Retrovirus-related Pol polyprotein from transposon gypsy-like Protein"/>
    <property type="match status" value="1"/>
</dbReference>
<dbReference type="FunFam" id="3.10.20.370:FF:000003">
    <property type="entry name" value="Transposon Tf2-6 polyprotein"/>
    <property type="match status" value="1"/>
</dbReference>
<dbReference type="STRING" id="62062.ENSHHUP00000076303"/>
<reference evidence="23" key="3">
    <citation type="submission" date="2025-09" db="UniProtKB">
        <authorList>
            <consortium name="Ensembl"/>
        </authorList>
    </citation>
    <scope>IDENTIFICATION</scope>
</reference>
<keyword evidence="6" id="KW-0808">Transferase</keyword>
<keyword evidence="12" id="KW-0378">Hydrolase</keyword>
<dbReference type="EC" id="3.1.26.4" evidence="3"/>
<keyword evidence="8" id="KW-0540">Nuclease</keyword>
<dbReference type="PANTHER" id="PTHR37984:SF5">
    <property type="entry name" value="PROTEIN NYNRIN-LIKE"/>
    <property type="match status" value="1"/>
</dbReference>
<dbReference type="GeneTree" id="ENSGT01060000248608"/>
<dbReference type="Proteomes" id="UP000314982">
    <property type="component" value="Unassembled WGS sequence"/>
</dbReference>
<dbReference type="Pfam" id="PF00665">
    <property type="entry name" value="rve"/>
    <property type="match status" value="1"/>
</dbReference>
<dbReference type="InterPro" id="IPR050951">
    <property type="entry name" value="Retrovirus_Pol_polyprotein"/>
</dbReference>
<dbReference type="InterPro" id="IPR041588">
    <property type="entry name" value="Integrase_H2C2"/>
</dbReference>
<evidence type="ECO:0000256" key="9">
    <source>
        <dbReference type="ARBA" id="ARBA00022723"/>
    </source>
</evidence>
<dbReference type="GO" id="GO:0003964">
    <property type="term" value="F:RNA-directed DNA polymerase activity"/>
    <property type="evidence" value="ECO:0007669"/>
    <property type="project" value="UniProtKB-KW"/>
</dbReference>
<dbReference type="InterPro" id="IPR023780">
    <property type="entry name" value="Chromo_domain"/>
</dbReference>
<dbReference type="InterPro" id="IPR036397">
    <property type="entry name" value="RNaseH_sf"/>
</dbReference>
<dbReference type="Pfam" id="PF00078">
    <property type="entry name" value="RVT_1"/>
    <property type="match status" value="1"/>
</dbReference>
<dbReference type="FunFam" id="3.30.70.270:FF:000020">
    <property type="entry name" value="Transposon Tf2-6 polyprotein-like Protein"/>
    <property type="match status" value="1"/>
</dbReference>
<evidence type="ECO:0000256" key="10">
    <source>
        <dbReference type="ARBA" id="ARBA00022750"/>
    </source>
</evidence>
<dbReference type="PROSITE" id="PS50994">
    <property type="entry name" value="INTEGRASE"/>
    <property type="match status" value="1"/>
</dbReference>
<dbReference type="GO" id="GO:0006508">
    <property type="term" value="P:proteolysis"/>
    <property type="evidence" value="ECO:0007669"/>
    <property type="project" value="UniProtKB-KW"/>
</dbReference>
<dbReference type="InterPro" id="IPR016197">
    <property type="entry name" value="Chromo-like_dom_sf"/>
</dbReference>
<dbReference type="GO" id="GO:0004190">
    <property type="term" value="F:aspartic-type endopeptidase activity"/>
    <property type="evidence" value="ECO:0007669"/>
    <property type="project" value="UniProtKB-KW"/>
</dbReference>
<evidence type="ECO:0000259" key="21">
    <source>
        <dbReference type="PROSITE" id="PS50878"/>
    </source>
</evidence>
<accession>A0A4W5QRE3</accession>
<keyword evidence="16" id="KW-0239">DNA-directed DNA polymerase</keyword>
<dbReference type="CDD" id="cd09274">
    <property type="entry name" value="RNase_HI_RT_Ty3"/>
    <property type="match status" value="1"/>
</dbReference>
<evidence type="ECO:0000256" key="4">
    <source>
        <dbReference type="ARBA" id="ARBA00012493"/>
    </source>
</evidence>
<dbReference type="PROSITE" id="PS50878">
    <property type="entry name" value="RT_POL"/>
    <property type="match status" value="1"/>
</dbReference>
<evidence type="ECO:0000256" key="1">
    <source>
        <dbReference type="ARBA" id="ARBA00004123"/>
    </source>
</evidence>
<dbReference type="Pfam" id="PF17917">
    <property type="entry name" value="RT_RNaseH"/>
    <property type="match status" value="1"/>
</dbReference>
<keyword evidence="9" id="KW-0479">Metal-binding</keyword>
<dbReference type="Gene3D" id="1.10.340.70">
    <property type="match status" value="1"/>
</dbReference>
<dbReference type="InterPro" id="IPR021109">
    <property type="entry name" value="Peptidase_aspartic_dom_sf"/>
</dbReference>
<dbReference type="Gene3D" id="3.30.70.270">
    <property type="match status" value="2"/>
</dbReference>
<dbReference type="Gene3D" id="2.40.70.10">
    <property type="entry name" value="Acid Proteases"/>
    <property type="match status" value="1"/>
</dbReference>
<evidence type="ECO:0000256" key="19">
    <source>
        <dbReference type="ARBA" id="ARBA00039658"/>
    </source>
</evidence>
<dbReference type="Gene3D" id="2.40.50.40">
    <property type="match status" value="1"/>
</dbReference>
<dbReference type="InterPro" id="IPR043128">
    <property type="entry name" value="Rev_trsase/Diguanyl_cyclase"/>
</dbReference>
<reference evidence="23" key="2">
    <citation type="submission" date="2025-08" db="UniProtKB">
        <authorList>
            <consortium name="Ensembl"/>
        </authorList>
    </citation>
    <scope>IDENTIFICATION</scope>
</reference>